<protein>
    <submittedName>
        <fullName evidence="8">Amino acid aminotransferase</fullName>
        <ecNumber evidence="8">2.6.1.-</ecNumber>
    </submittedName>
</protein>
<evidence type="ECO:0000256" key="3">
    <source>
        <dbReference type="ARBA" id="ARBA00011738"/>
    </source>
</evidence>
<dbReference type="InterPro" id="IPR000796">
    <property type="entry name" value="Asp_trans"/>
</dbReference>
<comment type="similarity">
    <text evidence="2">Belongs to the class-I pyridoxal-phosphate-dependent aminotransferase family.</text>
</comment>
<sequence length="402" mass="42669">MIDLNAGHAALFDGLRPQAPDALLSLISLFRNDPREHKLDLGVGVYKTEEGVTPVLRAVKAAERILLETQGSKSYLGPEGDMGFVEALKPIVFGGSAGGEELFGVQTPGGTGALRLACELINAARPGARVWLGTPSWPNHAPIIASAGLKTATYSWFDPVTQTVRFDEMMAALNKAQAGDVALLHGCCHNPTGADLTLDQWKTVAHVVAARGLLPLIDLAYQGLGEGLEADAAGARLVIEAVDDALVAYSCDKNFGLYRDRTGALFTVNRNADRADLVRSNILALARANWSMPPDHGGAVARIVLEDAALAADWRVELEEMRVRIASVRVALADADPRLDGLRRQHGMFSLLPVSPAQVSHLRSAHAVYMAGSGRINLAGLTAATVPVFAQAFAACLEGEFA</sequence>
<dbReference type="Gene3D" id="3.40.640.10">
    <property type="entry name" value="Type I PLP-dependent aspartate aminotransferase-like (Major domain)"/>
    <property type="match status" value="1"/>
</dbReference>
<dbReference type="NCBIfam" id="NF006719">
    <property type="entry name" value="PRK09257.1"/>
    <property type="match status" value="1"/>
</dbReference>
<dbReference type="EC" id="2.6.1.-" evidence="8"/>
<dbReference type="InterPro" id="IPR015422">
    <property type="entry name" value="PyrdxlP-dep_Trfase_small"/>
</dbReference>
<dbReference type="EMBL" id="CP158375">
    <property type="protein sequence ID" value="XDO96878.1"/>
    <property type="molecule type" value="Genomic_DNA"/>
</dbReference>
<gene>
    <name evidence="8" type="ORF">ABOZ73_00150</name>
</gene>
<dbReference type="SUPFAM" id="SSF53383">
    <property type="entry name" value="PLP-dependent transferases"/>
    <property type="match status" value="1"/>
</dbReference>
<dbReference type="InterPro" id="IPR015421">
    <property type="entry name" value="PyrdxlP-dep_Trfase_major"/>
</dbReference>
<dbReference type="GO" id="GO:0005829">
    <property type="term" value="C:cytosol"/>
    <property type="evidence" value="ECO:0007669"/>
    <property type="project" value="TreeGrafter"/>
</dbReference>
<comment type="subunit">
    <text evidence="3">Homodimer.</text>
</comment>
<dbReference type="InterPro" id="IPR004839">
    <property type="entry name" value="Aminotransferase_I/II_large"/>
</dbReference>
<comment type="cofactor">
    <cofactor evidence="1">
        <name>pyridoxal 5'-phosphate</name>
        <dbReference type="ChEBI" id="CHEBI:597326"/>
    </cofactor>
</comment>
<dbReference type="InterPro" id="IPR015424">
    <property type="entry name" value="PyrdxlP-dep_Trfase"/>
</dbReference>
<dbReference type="GO" id="GO:0042802">
    <property type="term" value="F:identical protein binding"/>
    <property type="evidence" value="ECO:0007669"/>
    <property type="project" value="TreeGrafter"/>
</dbReference>
<reference evidence="8" key="1">
    <citation type="submission" date="2024-06" db="EMBL/GenBank/DDBJ databases">
        <title>Caulobacter inopinatus, sp. nov.</title>
        <authorList>
            <person name="Donachie S.P."/>
        </authorList>
    </citation>
    <scope>NUCLEOTIDE SEQUENCE</scope>
    <source>
        <strain evidence="8">73W</strain>
    </source>
</reference>
<evidence type="ECO:0000313" key="8">
    <source>
        <dbReference type="EMBL" id="XDO96878.1"/>
    </source>
</evidence>
<proteinExistence type="inferred from homology"/>
<dbReference type="GO" id="GO:0030170">
    <property type="term" value="F:pyridoxal phosphate binding"/>
    <property type="evidence" value="ECO:0007669"/>
    <property type="project" value="InterPro"/>
</dbReference>
<dbReference type="Gene3D" id="3.90.1150.10">
    <property type="entry name" value="Aspartate Aminotransferase, domain 1"/>
    <property type="match status" value="1"/>
</dbReference>
<accession>A0AB39KU26</accession>
<evidence type="ECO:0000256" key="6">
    <source>
        <dbReference type="ARBA" id="ARBA00022898"/>
    </source>
</evidence>
<dbReference type="RefSeq" id="WP_369059743.1">
    <property type="nucleotide sequence ID" value="NZ_CP158375.1"/>
</dbReference>
<dbReference type="PANTHER" id="PTHR11879">
    <property type="entry name" value="ASPARTATE AMINOTRANSFERASE"/>
    <property type="match status" value="1"/>
</dbReference>
<evidence type="ECO:0000256" key="1">
    <source>
        <dbReference type="ARBA" id="ARBA00001933"/>
    </source>
</evidence>
<feature type="domain" description="Aminotransferase class I/classII large" evidence="7">
    <location>
        <begin position="37"/>
        <end position="392"/>
    </location>
</feature>
<keyword evidence="6" id="KW-0663">Pyridoxal phosphate</keyword>
<dbReference type="GO" id="GO:0004838">
    <property type="term" value="F:L-tyrosine-2-oxoglutarate transaminase activity"/>
    <property type="evidence" value="ECO:0007669"/>
    <property type="project" value="TreeGrafter"/>
</dbReference>
<dbReference type="CDD" id="cd00609">
    <property type="entry name" value="AAT_like"/>
    <property type="match status" value="1"/>
</dbReference>
<dbReference type="Pfam" id="PF00155">
    <property type="entry name" value="Aminotran_1_2"/>
    <property type="match status" value="1"/>
</dbReference>
<name>A0AB39KU26_9CAUL</name>
<dbReference type="PRINTS" id="PR00799">
    <property type="entry name" value="TRANSAMINASE"/>
</dbReference>
<evidence type="ECO:0000256" key="2">
    <source>
        <dbReference type="ARBA" id="ARBA00007441"/>
    </source>
</evidence>
<dbReference type="AlphaFoldDB" id="A0AB39KU26"/>
<organism evidence="8">
    <name type="scientific">Caulobacter sp. 73W</name>
    <dbReference type="NCBI Taxonomy" id="3161137"/>
    <lineage>
        <taxon>Bacteria</taxon>
        <taxon>Pseudomonadati</taxon>
        <taxon>Pseudomonadota</taxon>
        <taxon>Alphaproteobacteria</taxon>
        <taxon>Caulobacterales</taxon>
        <taxon>Caulobacteraceae</taxon>
        <taxon>Caulobacter</taxon>
    </lineage>
</organism>
<evidence type="ECO:0000256" key="4">
    <source>
        <dbReference type="ARBA" id="ARBA00022576"/>
    </source>
</evidence>
<keyword evidence="5 8" id="KW-0808">Transferase</keyword>
<dbReference type="GO" id="GO:0004069">
    <property type="term" value="F:L-aspartate:2-oxoglutarate aminotransferase activity"/>
    <property type="evidence" value="ECO:0007669"/>
    <property type="project" value="TreeGrafter"/>
</dbReference>
<keyword evidence="4 8" id="KW-0032">Aminotransferase</keyword>
<dbReference type="PANTHER" id="PTHR11879:SF22">
    <property type="entry name" value="ASPARTATE AMINOTRANSFERASE, MITOCHONDRIAL"/>
    <property type="match status" value="1"/>
</dbReference>
<dbReference type="GO" id="GO:0033585">
    <property type="term" value="P:L-phenylalanine biosynthetic process from chorismate via phenylpyruvate"/>
    <property type="evidence" value="ECO:0007669"/>
    <property type="project" value="TreeGrafter"/>
</dbReference>
<evidence type="ECO:0000256" key="5">
    <source>
        <dbReference type="ARBA" id="ARBA00022679"/>
    </source>
</evidence>
<evidence type="ECO:0000259" key="7">
    <source>
        <dbReference type="Pfam" id="PF00155"/>
    </source>
</evidence>